<dbReference type="EMBL" id="CM010715">
    <property type="protein sequence ID" value="RZC45682.1"/>
    <property type="molecule type" value="Genomic_DNA"/>
</dbReference>
<keyword evidence="6" id="KW-0833">Ubl conjugation pathway</keyword>
<evidence type="ECO:0000256" key="3">
    <source>
        <dbReference type="ARBA" id="ARBA00022679"/>
    </source>
</evidence>
<dbReference type="SMART" id="SM00184">
    <property type="entry name" value="RING"/>
    <property type="match status" value="1"/>
</dbReference>
<feature type="compositionally biased region" description="Polar residues" evidence="9">
    <location>
        <begin position="102"/>
        <end position="117"/>
    </location>
</feature>
<evidence type="ECO:0000313" key="11">
    <source>
        <dbReference type="EMBL" id="RZC45682.1"/>
    </source>
</evidence>
<evidence type="ECO:0000256" key="5">
    <source>
        <dbReference type="ARBA" id="ARBA00022771"/>
    </source>
</evidence>
<sequence length="666" mass="74679">MDGGRRHSDAYAEFQERRDREIESLSRNTAPQVAPSSDGRNLGDSNMAEPTPSMYRRRRYNSLSELVEDFEHDRIARSSFRRSTVSQGAGGDRRNFSGWSIGETSSNNQSNRGNQMTHGEPMMERWITTSSSANHGSGQPFPWRMWVEGVPTTVDQRNFSGVNIGGLAFNQNNPGTQMRHAEPMTGSGMSSANPGARQLPGFMWDEDNRDELAKVLQHGKAPEEYSVNPSYRASSSGSQLPENAGRISSGSHNPSASFRVPPPVTSIFEQNTPELLDIRSGLGIGGPASDLHPPLYSAEHIESTYRNIRMITSLAHQQDSAPHNIPESSTPRERFVRVQEGMSVTMLSLAHNRIIEEQDPRTENVDNRSMTNSGIVGSTSPVVFSNPASQLSSPSTWMDFLSQQLDMSSGSGSGGQAMNRNVQQWMVDLNMALQLQQHDPRHHQHPYPHARAHQNPNPHVHPHPHHVPAYRMPSYYRRTVRLLQAALEIGQRPLPRLGTDVRDRLSQIQVLLLQLFRRIEMERNNAYEDDDDDDEDNGVDEEGVVIPGYLPRLIRRRDETMWVEIVDNFDYGDLVQLEDQIGNAEIGLTEEDVAQHLKRRRHPSLRMGATSSEVSPCCICQEEFADGEEIGMLDCGHDFHSGCIARWLLEKNLCPILKSTTLITGR</sequence>
<dbReference type="InterPro" id="IPR001841">
    <property type="entry name" value="Znf_RING"/>
</dbReference>
<feature type="domain" description="RING-type" evidence="10">
    <location>
        <begin position="617"/>
        <end position="658"/>
    </location>
</feature>
<keyword evidence="3" id="KW-0808">Transferase</keyword>
<keyword evidence="5 8" id="KW-0863">Zinc-finger</keyword>
<feature type="region of interest" description="Disordered" evidence="9">
    <location>
        <begin position="79"/>
        <end position="117"/>
    </location>
</feature>
<organism evidence="11 12">
    <name type="scientific">Papaver somniferum</name>
    <name type="common">Opium poppy</name>
    <dbReference type="NCBI Taxonomy" id="3469"/>
    <lineage>
        <taxon>Eukaryota</taxon>
        <taxon>Viridiplantae</taxon>
        <taxon>Streptophyta</taxon>
        <taxon>Embryophyta</taxon>
        <taxon>Tracheophyta</taxon>
        <taxon>Spermatophyta</taxon>
        <taxon>Magnoliopsida</taxon>
        <taxon>Ranunculales</taxon>
        <taxon>Papaveraceae</taxon>
        <taxon>Papaveroideae</taxon>
        <taxon>Papaver</taxon>
    </lineage>
</organism>
<evidence type="ECO:0000259" key="10">
    <source>
        <dbReference type="PROSITE" id="PS50089"/>
    </source>
</evidence>
<dbReference type="InterPro" id="IPR013083">
    <property type="entry name" value="Znf_RING/FYVE/PHD"/>
</dbReference>
<evidence type="ECO:0000256" key="4">
    <source>
        <dbReference type="ARBA" id="ARBA00022723"/>
    </source>
</evidence>
<keyword evidence="7" id="KW-0862">Zinc</keyword>
<reference evidence="11 12" key="1">
    <citation type="journal article" date="2018" name="Science">
        <title>The opium poppy genome and morphinan production.</title>
        <authorList>
            <person name="Guo L."/>
            <person name="Winzer T."/>
            <person name="Yang X."/>
            <person name="Li Y."/>
            <person name="Ning Z."/>
            <person name="He Z."/>
            <person name="Teodor R."/>
            <person name="Lu Y."/>
            <person name="Bowser T.A."/>
            <person name="Graham I.A."/>
            <person name="Ye K."/>
        </authorList>
    </citation>
    <scope>NUCLEOTIDE SEQUENCE [LARGE SCALE GENOMIC DNA]</scope>
    <source>
        <strain evidence="12">cv. HN1</strain>
        <tissue evidence="11">Leaves</tissue>
    </source>
</reference>
<dbReference type="PANTHER" id="PTHR22937">
    <property type="entry name" value="E3 UBIQUITIN-PROTEIN LIGASE RNF165"/>
    <property type="match status" value="1"/>
</dbReference>
<dbReference type="Pfam" id="PF13639">
    <property type="entry name" value="zf-RING_2"/>
    <property type="match status" value="1"/>
</dbReference>
<keyword evidence="12" id="KW-1185">Reference proteome</keyword>
<comment type="catalytic activity">
    <reaction evidence="1">
        <text>S-ubiquitinyl-[E2 ubiquitin-conjugating enzyme]-L-cysteine + [acceptor protein]-L-lysine = [E2 ubiquitin-conjugating enzyme]-L-cysteine + N(6)-ubiquitinyl-[acceptor protein]-L-lysine.</text>
        <dbReference type="EC" id="2.3.2.27"/>
    </reaction>
</comment>
<dbReference type="PANTHER" id="PTHR22937:SF224">
    <property type="entry name" value="E3 UBIQUITIN-PROTEIN LIGASE MBR1-RELATED"/>
    <property type="match status" value="1"/>
</dbReference>
<accession>A0A4Y7ID60</accession>
<proteinExistence type="predicted"/>
<dbReference type="PROSITE" id="PS50089">
    <property type="entry name" value="ZF_RING_2"/>
    <property type="match status" value="1"/>
</dbReference>
<dbReference type="GO" id="GO:0008270">
    <property type="term" value="F:zinc ion binding"/>
    <property type="evidence" value="ECO:0007669"/>
    <property type="project" value="UniProtKB-KW"/>
</dbReference>
<feature type="compositionally biased region" description="Polar residues" evidence="9">
    <location>
        <begin position="227"/>
        <end position="256"/>
    </location>
</feature>
<evidence type="ECO:0000256" key="2">
    <source>
        <dbReference type="ARBA" id="ARBA00012483"/>
    </source>
</evidence>
<dbReference type="Proteomes" id="UP000316621">
    <property type="component" value="Chromosome 1"/>
</dbReference>
<dbReference type="GO" id="GO:0061630">
    <property type="term" value="F:ubiquitin protein ligase activity"/>
    <property type="evidence" value="ECO:0007669"/>
    <property type="project" value="UniProtKB-EC"/>
</dbReference>
<dbReference type="EC" id="2.3.2.27" evidence="2"/>
<evidence type="ECO:0000256" key="9">
    <source>
        <dbReference type="SAM" id="MobiDB-lite"/>
    </source>
</evidence>
<name>A0A4Y7ID60_PAPSO</name>
<evidence type="ECO:0000256" key="6">
    <source>
        <dbReference type="ARBA" id="ARBA00022786"/>
    </source>
</evidence>
<feature type="region of interest" description="Disordered" evidence="9">
    <location>
        <begin position="220"/>
        <end position="263"/>
    </location>
</feature>
<feature type="compositionally biased region" description="Polar residues" evidence="9">
    <location>
        <begin position="25"/>
        <end position="39"/>
    </location>
</feature>
<dbReference type="AlphaFoldDB" id="A0A4Y7ID60"/>
<evidence type="ECO:0000256" key="7">
    <source>
        <dbReference type="ARBA" id="ARBA00022833"/>
    </source>
</evidence>
<dbReference type="SUPFAM" id="SSF57850">
    <property type="entry name" value="RING/U-box"/>
    <property type="match status" value="1"/>
</dbReference>
<dbReference type="Gramene" id="RZC45682">
    <property type="protein sequence ID" value="RZC45682"/>
    <property type="gene ID" value="C5167_038637"/>
</dbReference>
<keyword evidence="4" id="KW-0479">Metal-binding</keyword>
<evidence type="ECO:0000256" key="1">
    <source>
        <dbReference type="ARBA" id="ARBA00000900"/>
    </source>
</evidence>
<feature type="region of interest" description="Disordered" evidence="9">
    <location>
        <begin position="1"/>
        <end position="56"/>
    </location>
</feature>
<dbReference type="InterPro" id="IPR045191">
    <property type="entry name" value="MBR1/2-like"/>
</dbReference>
<feature type="compositionally biased region" description="Basic and acidic residues" evidence="9">
    <location>
        <begin position="1"/>
        <end position="24"/>
    </location>
</feature>
<evidence type="ECO:0000313" key="12">
    <source>
        <dbReference type="Proteomes" id="UP000316621"/>
    </source>
</evidence>
<dbReference type="Gene3D" id="3.30.40.10">
    <property type="entry name" value="Zinc/RING finger domain, C3HC4 (zinc finger)"/>
    <property type="match status" value="1"/>
</dbReference>
<evidence type="ECO:0000256" key="8">
    <source>
        <dbReference type="PROSITE-ProRule" id="PRU00175"/>
    </source>
</evidence>
<gene>
    <name evidence="11" type="ORF">C5167_038637</name>
</gene>
<protein>
    <recommendedName>
        <fullName evidence="2">RING-type E3 ubiquitin transferase</fullName>
        <ecNumber evidence="2">2.3.2.27</ecNumber>
    </recommendedName>
</protein>